<sequence length="142" mass="16480">MIDPKKNPASAATGCEAQDKYSENHNSRCPLFPANGNYANHCRAVLGCLLPGRKVDQFSYHAETGLPLVDYRTRISNLRLEYHWPIDDEFHDTFDFNGEPRRVKRYWLNQDAMSLLFKRYPGFKDRCAMFMEQDKQGGRKDG</sequence>
<name>A0A7Z0LRJ4_9GAMM</name>
<comment type="caution">
    <text evidence="1">The sequence shown here is derived from an EMBL/GenBank/DDBJ whole genome shotgun (WGS) entry which is preliminary data.</text>
</comment>
<organism evidence="1 2">
    <name type="scientific">Vreelandella glaciei</name>
    <dbReference type="NCBI Taxonomy" id="186761"/>
    <lineage>
        <taxon>Bacteria</taxon>
        <taxon>Pseudomonadati</taxon>
        <taxon>Pseudomonadota</taxon>
        <taxon>Gammaproteobacteria</taxon>
        <taxon>Oceanospirillales</taxon>
        <taxon>Halomonadaceae</taxon>
        <taxon>Vreelandella</taxon>
    </lineage>
</organism>
<dbReference type="Proteomes" id="UP000526892">
    <property type="component" value="Unassembled WGS sequence"/>
</dbReference>
<accession>A0A7Z0LRJ4</accession>
<dbReference type="AlphaFoldDB" id="A0A7Z0LRJ4"/>
<keyword evidence="2" id="KW-1185">Reference proteome</keyword>
<dbReference type="EMBL" id="JACCDE010000006">
    <property type="protein sequence ID" value="NYS77245.1"/>
    <property type="molecule type" value="Genomic_DNA"/>
</dbReference>
<gene>
    <name evidence="1" type="ORF">HZS80_05875</name>
</gene>
<protein>
    <submittedName>
        <fullName evidence="1">Uncharacterized protein</fullName>
    </submittedName>
</protein>
<reference evidence="1 2" key="1">
    <citation type="journal article" date="2003" name="Extremophiles">
        <title>Halomonas glaciei sp. nov. isolated from fast ice of Adelie Land, Antarctica.</title>
        <authorList>
            <person name="Reddy G.S."/>
            <person name="Raghavan P.U."/>
            <person name="Sarita N.B."/>
            <person name="Prakash J.S."/>
            <person name="Nagesh N."/>
            <person name="Delille D."/>
            <person name="Shivaji S."/>
        </authorList>
    </citation>
    <scope>NUCLEOTIDE SEQUENCE [LARGE SCALE GENOMIC DNA]</scope>
    <source>
        <strain evidence="1 2">DD39</strain>
    </source>
</reference>
<evidence type="ECO:0000313" key="2">
    <source>
        <dbReference type="Proteomes" id="UP000526892"/>
    </source>
</evidence>
<evidence type="ECO:0000313" key="1">
    <source>
        <dbReference type="EMBL" id="NYS77245.1"/>
    </source>
</evidence>
<dbReference type="RefSeq" id="WP_179915429.1">
    <property type="nucleotide sequence ID" value="NZ_JACCDE010000006.1"/>
</dbReference>
<proteinExistence type="predicted"/>